<dbReference type="InterPro" id="IPR013815">
    <property type="entry name" value="ATP_grasp_subdomain_1"/>
</dbReference>
<feature type="compositionally biased region" description="Polar residues" evidence="2">
    <location>
        <begin position="291"/>
        <end position="302"/>
    </location>
</feature>
<dbReference type="RefSeq" id="WP_218904081.1">
    <property type="nucleotide sequence ID" value="NZ_JACBZD010000001.1"/>
</dbReference>
<organism evidence="4 5">
    <name type="scientific">Allostreptomyces psammosilenae</name>
    <dbReference type="NCBI Taxonomy" id="1892865"/>
    <lineage>
        <taxon>Bacteria</taxon>
        <taxon>Bacillati</taxon>
        <taxon>Actinomycetota</taxon>
        <taxon>Actinomycetes</taxon>
        <taxon>Kitasatosporales</taxon>
        <taxon>Streptomycetaceae</taxon>
        <taxon>Allostreptomyces</taxon>
    </lineage>
</organism>
<comment type="caution">
    <text evidence="4">The sequence shown here is derived from an EMBL/GenBank/DDBJ whole genome shotgun (WGS) entry which is preliminary data.</text>
</comment>
<dbReference type="AlphaFoldDB" id="A0A852ZXA1"/>
<name>A0A852ZXA1_9ACTN</name>
<dbReference type="PANTHER" id="PTHR39217">
    <property type="match status" value="1"/>
</dbReference>
<reference evidence="4 5" key="1">
    <citation type="submission" date="2020-07" db="EMBL/GenBank/DDBJ databases">
        <title>Sequencing the genomes of 1000 actinobacteria strains.</title>
        <authorList>
            <person name="Klenk H.-P."/>
        </authorList>
    </citation>
    <scope>NUCLEOTIDE SEQUENCE [LARGE SCALE GENOMIC DNA]</scope>
    <source>
        <strain evidence="4 5">DSM 42178</strain>
    </source>
</reference>
<sequence>MPAPDVVLVTTRHMPVPAPENEVLLDALTAAGLNAGMWHWDDPEADWAAVPLVLIRTPWDYVDRLPEFLAWARRVAGVTRLRNPLAVVEWNSHKGYLLDLLRAGVPTVPTVLVPRAATAGERAAALGRFPGEVVVKPAVSVGARGTLRTSAGSVQADAHLAALASDGDVLVQPFAPSVTAHGEASLIYFGGRFSHAVRKIPAEGDFRVQMYHGGTVVPHVPDEAELAVAAAALACAPAEPAYARVDLVRLDEGPAVMELELIEPELFLPYEPEATNRFVRVLAGLLAERQGPSQPSGVSQPTGVPGPSAVPDPSAAAGTVGADA</sequence>
<dbReference type="Pfam" id="PF02955">
    <property type="entry name" value="GSH-S_ATP"/>
    <property type="match status" value="1"/>
</dbReference>
<evidence type="ECO:0000313" key="4">
    <source>
        <dbReference type="EMBL" id="NYI06829.1"/>
    </source>
</evidence>
<dbReference type="InterPro" id="IPR053191">
    <property type="entry name" value="DcsG_Biosynth_Enzyme"/>
</dbReference>
<accession>A0A852ZXA1</accession>
<dbReference type="SUPFAM" id="SSF56059">
    <property type="entry name" value="Glutathione synthetase ATP-binding domain-like"/>
    <property type="match status" value="1"/>
</dbReference>
<evidence type="ECO:0000256" key="2">
    <source>
        <dbReference type="SAM" id="MobiDB-lite"/>
    </source>
</evidence>
<evidence type="ECO:0000313" key="5">
    <source>
        <dbReference type="Proteomes" id="UP000567795"/>
    </source>
</evidence>
<evidence type="ECO:0000256" key="1">
    <source>
        <dbReference type="PROSITE-ProRule" id="PRU00409"/>
    </source>
</evidence>
<dbReference type="GO" id="GO:0005524">
    <property type="term" value="F:ATP binding"/>
    <property type="evidence" value="ECO:0007669"/>
    <property type="project" value="UniProtKB-UniRule"/>
</dbReference>
<keyword evidence="1" id="KW-0547">Nucleotide-binding</keyword>
<dbReference type="InterPro" id="IPR004218">
    <property type="entry name" value="GSHS_ATP-bd"/>
</dbReference>
<keyword evidence="1" id="KW-0067">ATP-binding</keyword>
<feature type="domain" description="ATP-grasp" evidence="3">
    <location>
        <begin position="97"/>
        <end position="287"/>
    </location>
</feature>
<proteinExistence type="predicted"/>
<dbReference type="InterPro" id="IPR011761">
    <property type="entry name" value="ATP-grasp"/>
</dbReference>
<evidence type="ECO:0000259" key="3">
    <source>
        <dbReference type="PROSITE" id="PS50975"/>
    </source>
</evidence>
<dbReference type="GO" id="GO:0004363">
    <property type="term" value="F:glutathione synthase activity"/>
    <property type="evidence" value="ECO:0007669"/>
    <property type="project" value="InterPro"/>
</dbReference>
<dbReference type="EMBL" id="JACBZD010000001">
    <property type="protein sequence ID" value="NYI06829.1"/>
    <property type="molecule type" value="Genomic_DNA"/>
</dbReference>
<dbReference type="GO" id="GO:0046872">
    <property type="term" value="F:metal ion binding"/>
    <property type="evidence" value="ECO:0007669"/>
    <property type="project" value="InterPro"/>
</dbReference>
<protein>
    <recommendedName>
        <fullName evidence="3">ATP-grasp domain-containing protein</fullName>
    </recommendedName>
</protein>
<feature type="region of interest" description="Disordered" evidence="2">
    <location>
        <begin position="290"/>
        <end position="324"/>
    </location>
</feature>
<dbReference type="Gene3D" id="3.30.470.20">
    <property type="entry name" value="ATP-grasp fold, B domain"/>
    <property type="match status" value="1"/>
</dbReference>
<gene>
    <name evidence="4" type="ORF">FHU37_003772</name>
</gene>
<dbReference type="Gene3D" id="3.30.1490.20">
    <property type="entry name" value="ATP-grasp fold, A domain"/>
    <property type="match status" value="1"/>
</dbReference>
<keyword evidence="5" id="KW-1185">Reference proteome</keyword>
<dbReference type="PANTHER" id="PTHR39217:SF1">
    <property type="entry name" value="GLUTATHIONE SYNTHETASE"/>
    <property type="match status" value="1"/>
</dbReference>
<dbReference type="Proteomes" id="UP000567795">
    <property type="component" value="Unassembled WGS sequence"/>
</dbReference>
<dbReference type="PROSITE" id="PS50975">
    <property type="entry name" value="ATP_GRASP"/>
    <property type="match status" value="1"/>
</dbReference>